<proteinExistence type="predicted"/>
<gene>
    <name evidence="1" type="ORF">SAMN05444338_109138</name>
</gene>
<accession>A0A1H3B2L3</accession>
<keyword evidence="2" id="KW-1185">Reference proteome</keyword>
<name>A0A1H3B2L3_9FLAO</name>
<evidence type="ECO:0000313" key="1">
    <source>
        <dbReference type="EMBL" id="SDX36163.1"/>
    </source>
</evidence>
<evidence type="ECO:0000313" key="2">
    <source>
        <dbReference type="Proteomes" id="UP000198569"/>
    </source>
</evidence>
<dbReference type="EMBL" id="FNMV01000009">
    <property type="protein sequence ID" value="SDX36163.1"/>
    <property type="molecule type" value="Genomic_DNA"/>
</dbReference>
<dbReference type="RefSeq" id="WP_091432921.1">
    <property type="nucleotide sequence ID" value="NZ_FNMV01000009.1"/>
</dbReference>
<organism evidence="1 2">
    <name type="scientific">Flavobacterium degerlachei</name>
    <dbReference type="NCBI Taxonomy" id="229203"/>
    <lineage>
        <taxon>Bacteria</taxon>
        <taxon>Pseudomonadati</taxon>
        <taxon>Bacteroidota</taxon>
        <taxon>Flavobacteriia</taxon>
        <taxon>Flavobacteriales</taxon>
        <taxon>Flavobacteriaceae</taxon>
        <taxon>Flavobacterium</taxon>
    </lineage>
</organism>
<protein>
    <submittedName>
        <fullName evidence="1">Uncharacterized protein</fullName>
    </submittedName>
</protein>
<reference evidence="2" key="1">
    <citation type="submission" date="2016-10" db="EMBL/GenBank/DDBJ databases">
        <authorList>
            <person name="Varghese N."/>
            <person name="Submissions S."/>
        </authorList>
    </citation>
    <scope>NUCLEOTIDE SEQUENCE [LARGE SCALE GENOMIC DNA]</scope>
    <source>
        <strain evidence="2">DSM 15718</strain>
    </source>
</reference>
<sequence>MDSYTVYIKIKEAAEALEEYQKANPSQSVWDSLIEEKAKIITEKRHMLASSGQVCMKCGGSGRM</sequence>
<dbReference type="AlphaFoldDB" id="A0A1H3B2L3"/>
<dbReference type="STRING" id="229203.SAMN05444338_109138"/>
<dbReference type="Proteomes" id="UP000198569">
    <property type="component" value="Unassembled WGS sequence"/>
</dbReference>